<dbReference type="Pfam" id="PF01042">
    <property type="entry name" value="Ribonuc_L-PSP"/>
    <property type="match status" value="1"/>
</dbReference>
<dbReference type="SUPFAM" id="SSF55298">
    <property type="entry name" value="YjgF-like"/>
    <property type="match status" value="1"/>
</dbReference>
<name>A0A381N3P4_9ZZZZ</name>
<dbReference type="AlphaFoldDB" id="A0A381N3P4"/>
<dbReference type="PANTHER" id="PTHR11803:SF58">
    <property type="entry name" value="PROTEIN HMF1-RELATED"/>
    <property type="match status" value="1"/>
</dbReference>
<reference evidence="2" key="1">
    <citation type="submission" date="2018-05" db="EMBL/GenBank/DDBJ databases">
        <authorList>
            <person name="Lanie J.A."/>
            <person name="Ng W.-L."/>
            <person name="Kazmierczak K.M."/>
            <person name="Andrzejewski T.M."/>
            <person name="Davidsen T.M."/>
            <person name="Wayne K.J."/>
            <person name="Tettelin H."/>
            <person name="Glass J.I."/>
            <person name="Rusch D."/>
            <person name="Podicherti R."/>
            <person name="Tsui H.-C.T."/>
            <person name="Winkler M.E."/>
        </authorList>
    </citation>
    <scope>NUCLEOTIDE SEQUENCE</scope>
</reference>
<dbReference type="InterPro" id="IPR006175">
    <property type="entry name" value="YjgF/YER057c/UK114"/>
</dbReference>
<accession>A0A381N3P4</accession>
<dbReference type="Gene3D" id="3.30.1330.40">
    <property type="entry name" value="RutC-like"/>
    <property type="match status" value="1"/>
</dbReference>
<proteinExistence type="inferred from homology"/>
<dbReference type="InterPro" id="IPR035959">
    <property type="entry name" value="RutC-like_sf"/>
</dbReference>
<dbReference type="CDD" id="cd00448">
    <property type="entry name" value="YjgF_YER057c_UK114_family"/>
    <property type="match status" value="1"/>
</dbReference>
<dbReference type="GO" id="GO:0019239">
    <property type="term" value="F:deaminase activity"/>
    <property type="evidence" value="ECO:0007669"/>
    <property type="project" value="TreeGrafter"/>
</dbReference>
<evidence type="ECO:0000313" key="2">
    <source>
        <dbReference type="EMBL" id="SUZ48664.1"/>
    </source>
</evidence>
<dbReference type="EMBL" id="UINC01000079">
    <property type="protein sequence ID" value="SUZ48664.1"/>
    <property type="molecule type" value="Genomic_DNA"/>
</dbReference>
<comment type="similarity">
    <text evidence="1">Belongs to the RutC family.</text>
</comment>
<evidence type="ECO:0000256" key="1">
    <source>
        <dbReference type="ARBA" id="ARBA00010552"/>
    </source>
</evidence>
<dbReference type="PANTHER" id="PTHR11803">
    <property type="entry name" value="2-IMINOBUTANOATE/2-IMINOPROPANOATE DEAMINASE RIDA"/>
    <property type="match status" value="1"/>
</dbReference>
<gene>
    <name evidence="2" type="ORF">METZ01_LOCUS1518</name>
</gene>
<organism evidence="2">
    <name type="scientific">marine metagenome</name>
    <dbReference type="NCBI Taxonomy" id="408172"/>
    <lineage>
        <taxon>unclassified sequences</taxon>
        <taxon>metagenomes</taxon>
        <taxon>ecological metagenomes</taxon>
    </lineage>
</organism>
<protein>
    <submittedName>
        <fullName evidence="2">Uncharacterized protein</fullName>
    </submittedName>
</protein>
<dbReference type="GO" id="GO:0005829">
    <property type="term" value="C:cytosol"/>
    <property type="evidence" value="ECO:0007669"/>
    <property type="project" value="TreeGrafter"/>
</dbReference>
<sequence length="153" mass="15850">MNTTTTAAGSSGGKPMAGTDRAVITSSKAPQPLGAYSMAMSVSPRKLIYIAGQVSVDSSGSLVGKGNVVAQTRQALKNIGHVLAAAGASFSDVVEFTTYVVGRPSVQGYIQGRSEVYPEMYPDSDFPPNTLLVVAGLVDEDFLVEIKAVAALH</sequence>